<dbReference type="EMBL" id="BMIH01000002">
    <property type="protein sequence ID" value="GGB28300.1"/>
    <property type="molecule type" value="Genomic_DNA"/>
</dbReference>
<dbReference type="SUPFAM" id="SSF52172">
    <property type="entry name" value="CheY-like"/>
    <property type="match status" value="1"/>
</dbReference>
<comment type="caution">
    <text evidence="10">The sequence shown here is derived from an EMBL/GenBank/DDBJ whole genome shotgun (WGS) entry which is preliminary data.</text>
</comment>
<evidence type="ECO:0000259" key="9">
    <source>
        <dbReference type="PROSITE" id="PS50122"/>
    </source>
</evidence>
<dbReference type="GO" id="GO:0050568">
    <property type="term" value="F:protein-glutamine glutaminase activity"/>
    <property type="evidence" value="ECO:0007669"/>
    <property type="project" value="UniProtKB-UniRule"/>
</dbReference>
<comment type="PTM">
    <text evidence="5">Phosphorylated by CheA. Phosphorylation of the N-terminal regulatory domain activates the methylesterase activity.</text>
</comment>
<dbReference type="InterPro" id="IPR001789">
    <property type="entry name" value="Sig_transdc_resp-reg_receiver"/>
</dbReference>
<dbReference type="CDD" id="cd17541">
    <property type="entry name" value="REC_CheB-like"/>
    <property type="match status" value="1"/>
</dbReference>
<dbReference type="SUPFAM" id="SSF52738">
    <property type="entry name" value="Methylesterase CheB, C-terminal domain"/>
    <property type="match status" value="1"/>
</dbReference>
<dbReference type="Gene3D" id="3.40.50.180">
    <property type="entry name" value="Methylesterase CheB, C-terminal domain"/>
    <property type="match status" value="1"/>
</dbReference>
<evidence type="ECO:0000256" key="1">
    <source>
        <dbReference type="ARBA" id="ARBA00022490"/>
    </source>
</evidence>
<evidence type="ECO:0000256" key="6">
    <source>
        <dbReference type="PROSITE-ProRule" id="PRU00050"/>
    </source>
</evidence>
<keyword evidence="3 5" id="KW-0378">Hydrolase</keyword>
<dbReference type="PANTHER" id="PTHR42872:SF6">
    <property type="entry name" value="PROTEIN-GLUTAMATE METHYLESTERASE_PROTEIN-GLUTAMINE GLUTAMINASE"/>
    <property type="match status" value="1"/>
</dbReference>
<dbReference type="InterPro" id="IPR011006">
    <property type="entry name" value="CheY-like_superfamily"/>
</dbReference>
<dbReference type="PIRSF" id="PIRSF000876">
    <property type="entry name" value="RR_chemtxs_CheB"/>
    <property type="match status" value="1"/>
</dbReference>
<dbReference type="GO" id="GO:0000156">
    <property type="term" value="F:phosphorelay response regulator activity"/>
    <property type="evidence" value="ECO:0007669"/>
    <property type="project" value="InterPro"/>
</dbReference>
<dbReference type="InterPro" id="IPR035909">
    <property type="entry name" value="CheB_C"/>
</dbReference>
<evidence type="ECO:0000256" key="5">
    <source>
        <dbReference type="HAMAP-Rule" id="MF_00099"/>
    </source>
</evidence>
<evidence type="ECO:0000256" key="7">
    <source>
        <dbReference type="PROSITE-ProRule" id="PRU00169"/>
    </source>
</evidence>
<keyword evidence="5 7" id="KW-0597">Phosphoprotein</keyword>
<dbReference type="Gene3D" id="3.40.50.2300">
    <property type="match status" value="1"/>
</dbReference>
<evidence type="ECO:0000313" key="11">
    <source>
        <dbReference type="Proteomes" id="UP000623067"/>
    </source>
</evidence>
<dbReference type="GO" id="GO:0008984">
    <property type="term" value="F:protein-glutamate methylesterase activity"/>
    <property type="evidence" value="ECO:0007669"/>
    <property type="project" value="UniProtKB-UniRule"/>
</dbReference>
<feature type="domain" description="CheB-type methylesterase" evidence="9">
    <location>
        <begin position="176"/>
        <end position="370"/>
    </location>
</feature>
<dbReference type="PROSITE" id="PS50110">
    <property type="entry name" value="RESPONSE_REGULATORY"/>
    <property type="match status" value="1"/>
</dbReference>
<feature type="modified residue" description="4-aspartylphosphate" evidence="5 7">
    <location>
        <position position="55"/>
    </location>
</feature>
<dbReference type="RefSeq" id="WP_188658336.1">
    <property type="nucleotide sequence ID" value="NZ_BMIH01000002.1"/>
</dbReference>
<dbReference type="EC" id="3.1.1.61" evidence="5"/>
<dbReference type="NCBIfam" id="NF001965">
    <property type="entry name" value="PRK00742.1"/>
    <property type="match status" value="1"/>
</dbReference>
<dbReference type="PROSITE" id="PS50122">
    <property type="entry name" value="CHEB"/>
    <property type="match status" value="1"/>
</dbReference>
<dbReference type="InterPro" id="IPR000673">
    <property type="entry name" value="Sig_transdc_resp-reg_Me-estase"/>
</dbReference>
<keyword evidence="1 5" id="KW-0963">Cytoplasm</keyword>
<comment type="subcellular location">
    <subcellularLocation>
        <location evidence="5">Cytoplasm</location>
    </subcellularLocation>
</comment>
<dbReference type="EC" id="3.5.1.44" evidence="5"/>
<dbReference type="CDD" id="cd16432">
    <property type="entry name" value="CheB_Rec"/>
    <property type="match status" value="1"/>
</dbReference>
<gene>
    <name evidence="10" type="primary">cheB3</name>
    <name evidence="5" type="synonym">cheB</name>
    <name evidence="10" type="ORF">GCM10011380_17370</name>
</gene>
<comment type="catalytic activity">
    <reaction evidence="4 5">
        <text>[protein]-L-glutamate 5-O-methyl ester + H2O = L-glutamyl-[protein] + methanol + H(+)</text>
        <dbReference type="Rhea" id="RHEA:23236"/>
        <dbReference type="Rhea" id="RHEA-COMP:10208"/>
        <dbReference type="Rhea" id="RHEA-COMP:10311"/>
        <dbReference type="ChEBI" id="CHEBI:15377"/>
        <dbReference type="ChEBI" id="CHEBI:15378"/>
        <dbReference type="ChEBI" id="CHEBI:17790"/>
        <dbReference type="ChEBI" id="CHEBI:29973"/>
        <dbReference type="ChEBI" id="CHEBI:82795"/>
        <dbReference type="EC" id="3.1.1.61"/>
    </reaction>
</comment>
<reference evidence="10" key="1">
    <citation type="journal article" date="2014" name="Int. J. Syst. Evol. Microbiol.">
        <title>Complete genome sequence of Corynebacterium casei LMG S-19264T (=DSM 44701T), isolated from a smear-ripened cheese.</title>
        <authorList>
            <consortium name="US DOE Joint Genome Institute (JGI-PGF)"/>
            <person name="Walter F."/>
            <person name="Albersmeier A."/>
            <person name="Kalinowski J."/>
            <person name="Ruckert C."/>
        </authorList>
    </citation>
    <scope>NUCLEOTIDE SEQUENCE</scope>
    <source>
        <strain evidence="10">CGMCC 1.15330</strain>
    </source>
</reference>
<dbReference type="PANTHER" id="PTHR42872">
    <property type="entry name" value="PROTEIN-GLUTAMATE METHYLESTERASE/PROTEIN-GLUTAMINE GLUTAMINASE"/>
    <property type="match status" value="1"/>
</dbReference>
<name>A0A916T1M0_9SPHN</name>
<keyword evidence="2 5" id="KW-0145">Chemotaxis</keyword>
<feature type="active site" evidence="5 6">
    <location>
        <position position="188"/>
    </location>
</feature>
<dbReference type="AlphaFoldDB" id="A0A916T1M0"/>
<feature type="active site" evidence="5 6">
    <location>
        <position position="215"/>
    </location>
</feature>
<dbReference type="Pfam" id="PF01339">
    <property type="entry name" value="CheB_methylest"/>
    <property type="match status" value="1"/>
</dbReference>
<reference evidence="10" key="2">
    <citation type="submission" date="2020-09" db="EMBL/GenBank/DDBJ databases">
        <authorList>
            <person name="Sun Q."/>
            <person name="Zhou Y."/>
        </authorList>
    </citation>
    <scope>NUCLEOTIDE SEQUENCE</scope>
    <source>
        <strain evidence="10">CGMCC 1.15330</strain>
    </source>
</reference>
<sequence length="376" mass="39207">MPAIRVLVVDDSALMRRHLVQLLQGQKDLEVQAARNGEEALALVDRFDPHVVTLDVNMPEMDGITCLARIMVGSPRPVIMVSSITEAGAEATLQALSLGALDYVQKPGGTISLSLDRVAEELITKVRMAAKAGRRGAKPGTVSPLPVAPSRFRAAAPVPVSVPSRPAGGRVATAAAGDPPGLVVIGVSTGGPHVLEQILPALPATLPWPVAIAQHMPRSFTGVFARRLDKLCALAVQEVTGQATLAPGNIYIARGDADMLVVRRGKALHLASVPASEAHAWHPSVTRLADSAGEHVPPARILCVQLTGMGDDGAEAMAQLKRQGARTIAQNEDSCAVFGMPNELIRRGGASVVLPTGAIAGQIAKWLNPASLARAS</sequence>
<evidence type="ECO:0000256" key="2">
    <source>
        <dbReference type="ARBA" id="ARBA00022500"/>
    </source>
</evidence>
<dbReference type="SMART" id="SM00448">
    <property type="entry name" value="REC"/>
    <property type="match status" value="1"/>
</dbReference>
<organism evidence="10 11">
    <name type="scientific">Sphingomonas metalli</name>
    <dbReference type="NCBI Taxonomy" id="1779358"/>
    <lineage>
        <taxon>Bacteria</taxon>
        <taxon>Pseudomonadati</taxon>
        <taxon>Pseudomonadota</taxon>
        <taxon>Alphaproteobacteria</taxon>
        <taxon>Sphingomonadales</taxon>
        <taxon>Sphingomonadaceae</taxon>
        <taxon>Sphingomonas</taxon>
    </lineage>
</organism>
<protein>
    <recommendedName>
        <fullName evidence="5">Protein-glutamate methylesterase/protein-glutamine glutaminase</fullName>
        <ecNumber evidence="5">3.1.1.61</ecNumber>
        <ecNumber evidence="5">3.5.1.44</ecNumber>
    </recommendedName>
</protein>
<dbReference type="InterPro" id="IPR008248">
    <property type="entry name" value="CheB-like"/>
</dbReference>
<proteinExistence type="inferred from homology"/>
<keyword evidence="11" id="KW-1185">Reference proteome</keyword>
<evidence type="ECO:0000256" key="3">
    <source>
        <dbReference type="ARBA" id="ARBA00022801"/>
    </source>
</evidence>
<comment type="catalytic activity">
    <reaction evidence="5">
        <text>L-glutaminyl-[protein] + H2O = L-glutamyl-[protein] + NH4(+)</text>
        <dbReference type="Rhea" id="RHEA:16441"/>
        <dbReference type="Rhea" id="RHEA-COMP:10207"/>
        <dbReference type="Rhea" id="RHEA-COMP:10208"/>
        <dbReference type="ChEBI" id="CHEBI:15377"/>
        <dbReference type="ChEBI" id="CHEBI:28938"/>
        <dbReference type="ChEBI" id="CHEBI:29973"/>
        <dbReference type="ChEBI" id="CHEBI:30011"/>
        <dbReference type="EC" id="3.5.1.44"/>
    </reaction>
</comment>
<dbReference type="GO" id="GO:0006935">
    <property type="term" value="P:chemotaxis"/>
    <property type="evidence" value="ECO:0007669"/>
    <property type="project" value="UniProtKB-UniRule"/>
</dbReference>
<dbReference type="Pfam" id="PF00072">
    <property type="entry name" value="Response_reg"/>
    <property type="match status" value="1"/>
</dbReference>
<feature type="active site" evidence="5 6">
    <location>
        <position position="312"/>
    </location>
</feature>
<evidence type="ECO:0000313" key="10">
    <source>
        <dbReference type="EMBL" id="GGB28300.1"/>
    </source>
</evidence>
<dbReference type="GO" id="GO:0005737">
    <property type="term" value="C:cytoplasm"/>
    <property type="evidence" value="ECO:0007669"/>
    <property type="project" value="UniProtKB-SubCell"/>
</dbReference>
<feature type="domain" description="Response regulatory" evidence="8">
    <location>
        <begin position="5"/>
        <end position="121"/>
    </location>
</feature>
<comment type="domain">
    <text evidence="5">Contains a C-terminal catalytic domain, and an N-terminal region which modulates catalytic activity.</text>
</comment>
<evidence type="ECO:0000259" key="8">
    <source>
        <dbReference type="PROSITE" id="PS50110"/>
    </source>
</evidence>
<dbReference type="HAMAP" id="MF_00099">
    <property type="entry name" value="CheB_chemtxs"/>
    <property type="match status" value="1"/>
</dbReference>
<dbReference type="Proteomes" id="UP000623067">
    <property type="component" value="Unassembled WGS sequence"/>
</dbReference>
<evidence type="ECO:0000256" key="4">
    <source>
        <dbReference type="ARBA" id="ARBA00048267"/>
    </source>
</evidence>
<comment type="function">
    <text evidence="5">Involved in chemotaxis. Part of a chemotaxis signal transduction system that modulates chemotaxis in response to various stimuli. Catalyzes the demethylation of specific methylglutamate residues introduced into the chemoreceptors (methyl-accepting chemotaxis proteins or MCP) by CheR. Also mediates the irreversible deamidation of specific glutamine residues to glutamic acid.</text>
</comment>
<accession>A0A916T1M0</accession>
<comment type="similarity">
    <text evidence="5">Belongs to the CheB family.</text>
</comment>